<dbReference type="EMBL" id="AE006469">
    <property type="protein sequence ID" value="AAK64966.1"/>
    <property type="molecule type" value="Genomic_DNA"/>
</dbReference>
<geneLocation type="plasmid" evidence="2 3">
    <name>pSymA</name>
</geneLocation>
<feature type="compositionally biased region" description="Basic and acidic residues" evidence="1">
    <location>
        <begin position="84"/>
        <end position="96"/>
    </location>
</feature>
<reference evidence="2 3" key="1">
    <citation type="journal article" date="2001" name="Proc. Natl. Acad. Sci. U.S.A.">
        <title>Nucleotide sequence and predicted functions of the entire Sinorhizobium meliloti pSymA megaplasmid.</title>
        <authorList>
            <person name="Barnett M.J."/>
            <person name="Fisher R.F."/>
            <person name="Jones T."/>
            <person name="Komp C."/>
            <person name="Abola A.P."/>
            <person name="Barloy-Hubler F."/>
            <person name="Bowser L."/>
            <person name="Capela D."/>
            <person name="Galibert F."/>
            <person name="Gouzy J."/>
            <person name="Gurjal M."/>
            <person name="Hong A."/>
            <person name="Huizar L."/>
            <person name="Hyman R.W."/>
            <person name="Kahn D."/>
            <person name="Kahn M.L."/>
            <person name="Kalman S."/>
            <person name="Keating D.H."/>
            <person name="Palm C."/>
            <person name="Peck M.C."/>
            <person name="Surzycki R."/>
            <person name="Wells D.H."/>
            <person name="Yeh K.-C."/>
            <person name="Davis R.W."/>
            <person name="Federspiel N.A."/>
            <person name="Long S.R."/>
        </authorList>
    </citation>
    <scope>NUCLEOTIDE SEQUENCE [LARGE SCALE GENOMIC DNA]</scope>
    <source>
        <strain evidence="2 3">1021</strain>
        <plasmid evidence="3">Plasmid pSymA</plasmid>
    </source>
</reference>
<keyword evidence="2" id="KW-0614">Plasmid</keyword>
<sequence length="152" mass="16463">MICGPYHDSVRFAANCAAGCLSYLSDTRGRFGRLPGEAGAQFVARHVVSPAREGGTDDGRGGSGYHAPTPNPRILASQTQAQDQSDHRQERTDSLSRHRSRQSGRQRAAFALTGAPHPSMARRRGRRAPTAAMRAVKTYPRPRPGVCAIWPS</sequence>
<dbReference type="EnsemblBacteria" id="AAK64966">
    <property type="protein sequence ID" value="AAK64966"/>
    <property type="gene ID" value="SMa0590"/>
</dbReference>
<evidence type="ECO:0000313" key="2">
    <source>
        <dbReference type="EMBL" id="AAK64966.1"/>
    </source>
</evidence>
<dbReference type="Proteomes" id="UP000001976">
    <property type="component" value="Plasmid pSymA"/>
</dbReference>
<evidence type="ECO:0000313" key="3">
    <source>
        <dbReference type="Proteomes" id="UP000001976"/>
    </source>
</evidence>
<feature type="region of interest" description="Disordered" evidence="1">
    <location>
        <begin position="50"/>
        <end position="145"/>
    </location>
</feature>
<name>Q92ZZ0_RHIME</name>
<dbReference type="PIR" id="D95300">
    <property type="entry name" value="D95300"/>
</dbReference>
<keyword evidence="3" id="KW-1185">Reference proteome</keyword>
<dbReference type="HOGENOM" id="CLU_1720900_0_0_5"/>
<dbReference type="KEGG" id="sme:SMa0590"/>
<evidence type="ECO:0000256" key="1">
    <source>
        <dbReference type="SAM" id="MobiDB-lite"/>
    </source>
</evidence>
<organism evidence="2 3">
    <name type="scientific">Rhizobium meliloti (strain 1021)</name>
    <name type="common">Ensifer meliloti</name>
    <name type="synonym">Sinorhizobium meliloti</name>
    <dbReference type="NCBI Taxonomy" id="266834"/>
    <lineage>
        <taxon>Bacteria</taxon>
        <taxon>Pseudomonadati</taxon>
        <taxon>Pseudomonadota</taxon>
        <taxon>Alphaproteobacteria</taxon>
        <taxon>Hyphomicrobiales</taxon>
        <taxon>Rhizobiaceae</taxon>
        <taxon>Sinorhizobium/Ensifer group</taxon>
        <taxon>Sinorhizobium</taxon>
    </lineage>
</organism>
<gene>
    <name evidence="2" type="ORF">SMa0590</name>
</gene>
<proteinExistence type="predicted"/>
<reference evidence="3" key="2">
    <citation type="journal article" date="2001" name="Science">
        <title>The composite genome of the legume symbiont Sinorhizobium meliloti.</title>
        <authorList>
            <person name="Galibert F."/>
            <person name="Finan T.M."/>
            <person name="Long S.R."/>
            <person name="Puehler A."/>
            <person name="Abola P."/>
            <person name="Ampe F."/>
            <person name="Barloy-Hubler F."/>
            <person name="Barnett M.J."/>
            <person name="Becker A."/>
            <person name="Boistard P."/>
            <person name="Bothe G."/>
            <person name="Boutry M."/>
            <person name="Bowser L."/>
            <person name="Buhrmester J."/>
            <person name="Cadieu E."/>
            <person name="Capela D."/>
            <person name="Chain P."/>
            <person name="Cowie A."/>
            <person name="Davis R.W."/>
            <person name="Dreano S."/>
            <person name="Federspiel N.A."/>
            <person name="Fisher R.F."/>
            <person name="Gloux S."/>
            <person name="Godrie T."/>
            <person name="Goffeau A."/>
            <person name="Golding B."/>
            <person name="Gouzy J."/>
            <person name="Gurjal M."/>
            <person name="Hernandez-Lucas I."/>
            <person name="Hong A."/>
            <person name="Huizar L."/>
            <person name="Hyman R.W."/>
            <person name="Jones T."/>
            <person name="Kahn D."/>
            <person name="Kahn M.L."/>
            <person name="Kalman S."/>
            <person name="Keating D.H."/>
            <person name="Kiss E."/>
            <person name="Komp C."/>
            <person name="Lelaure V."/>
            <person name="Masuy D."/>
            <person name="Palm C."/>
            <person name="Peck M.C."/>
            <person name="Pohl T.M."/>
            <person name="Portetelle D."/>
            <person name="Purnelle B."/>
            <person name="Ramsperger U."/>
            <person name="Surzycki R."/>
            <person name="Thebault P."/>
            <person name="Vandenbol M."/>
            <person name="Vorhoelter F.J."/>
            <person name="Weidner S."/>
            <person name="Wells D.H."/>
            <person name="Wong K."/>
            <person name="Yeh K.-C."/>
            <person name="Batut J."/>
        </authorList>
    </citation>
    <scope>NUCLEOTIDE SEQUENCE [LARGE SCALE GENOMIC DNA]</scope>
    <source>
        <strain evidence="3">1021</strain>
        <plasmid evidence="3">Plasmid pSymA</plasmid>
    </source>
</reference>
<protein>
    <submittedName>
        <fullName evidence="2">Uncharacterized protein</fullName>
    </submittedName>
</protein>
<dbReference type="AlphaFoldDB" id="Q92ZZ0"/>
<accession>Q92ZZ0</accession>